<evidence type="ECO:0000313" key="2">
    <source>
        <dbReference type="EMBL" id="GES15356.1"/>
    </source>
</evidence>
<dbReference type="AlphaFoldDB" id="A0A5M3X3Z8"/>
<sequence length="71" mass="7852">MTSTALLLIAGLLFLLAVVAGVVTVVVLSRRPRHSFAAHPDDPREILRRRYAAGEIDEAEYRHRLSILSNG</sequence>
<dbReference type="Pfam" id="PF09851">
    <property type="entry name" value="SHOCT"/>
    <property type="match status" value="1"/>
</dbReference>
<dbReference type="EMBL" id="BLAE01000074">
    <property type="protein sequence ID" value="GES15356.1"/>
    <property type="molecule type" value="Genomic_DNA"/>
</dbReference>
<dbReference type="InterPro" id="IPR018649">
    <property type="entry name" value="SHOCT"/>
</dbReference>
<dbReference type="RefSeq" id="WP_155360489.1">
    <property type="nucleotide sequence ID" value="NZ_BAAAHL010000058.1"/>
</dbReference>
<organism evidence="2 3">
    <name type="scientific">Acrocarpospora macrocephala</name>
    <dbReference type="NCBI Taxonomy" id="150177"/>
    <lineage>
        <taxon>Bacteria</taxon>
        <taxon>Bacillati</taxon>
        <taxon>Actinomycetota</taxon>
        <taxon>Actinomycetes</taxon>
        <taxon>Streptosporangiales</taxon>
        <taxon>Streptosporangiaceae</taxon>
        <taxon>Acrocarpospora</taxon>
    </lineage>
</organism>
<protein>
    <recommendedName>
        <fullName evidence="1">SHOCT domain-containing protein</fullName>
    </recommendedName>
</protein>
<dbReference type="OrthoDB" id="3748887at2"/>
<accession>A0A5M3X3Z8</accession>
<gene>
    <name evidence="2" type="ORF">Amac_089530</name>
</gene>
<comment type="caution">
    <text evidence="2">The sequence shown here is derived from an EMBL/GenBank/DDBJ whole genome shotgun (WGS) entry which is preliminary data.</text>
</comment>
<feature type="domain" description="SHOCT" evidence="1">
    <location>
        <begin position="42"/>
        <end position="66"/>
    </location>
</feature>
<reference evidence="2 3" key="1">
    <citation type="submission" date="2019-10" db="EMBL/GenBank/DDBJ databases">
        <title>Whole genome shotgun sequence of Acrocarpospora macrocephala NBRC 16266.</title>
        <authorList>
            <person name="Ichikawa N."/>
            <person name="Kimura A."/>
            <person name="Kitahashi Y."/>
            <person name="Komaki H."/>
            <person name="Oguchi A."/>
        </authorList>
    </citation>
    <scope>NUCLEOTIDE SEQUENCE [LARGE SCALE GENOMIC DNA]</scope>
    <source>
        <strain evidence="2 3">NBRC 16266</strain>
    </source>
</reference>
<evidence type="ECO:0000259" key="1">
    <source>
        <dbReference type="Pfam" id="PF09851"/>
    </source>
</evidence>
<dbReference type="Proteomes" id="UP000331127">
    <property type="component" value="Unassembled WGS sequence"/>
</dbReference>
<keyword evidence="3" id="KW-1185">Reference proteome</keyword>
<proteinExistence type="predicted"/>
<name>A0A5M3X3Z8_9ACTN</name>
<evidence type="ECO:0000313" key="3">
    <source>
        <dbReference type="Proteomes" id="UP000331127"/>
    </source>
</evidence>